<proteinExistence type="predicted"/>
<name>A0ABV9T3P4_9BACT</name>
<accession>A0ABV9T3P4</accession>
<dbReference type="RefSeq" id="WP_377065404.1">
    <property type="nucleotide sequence ID" value="NZ_JBHSJJ010000007.1"/>
</dbReference>
<gene>
    <name evidence="1" type="ORF">ACFPFU_14105</name>
</gene>
<reference evidence="2" key="1">
    <citation type="journal article" date="2019" name="Int. J. Syst. Evol. Microbiol.">
        <title>The Global Catalogue of Microorganisms (GCM) 10K type strain sequencing project: providing services to taxonomists for standard genome sequencing and annotation.</title>
        <authorList>
            <consortium name="The Broad Institute Genomics Platform"/>
            <consortium name="The Broad Institute Genome Sequencing Center for Infectious Disease"/>
            <person name="Wu L."/>
            <person name="Ma J."/>
        </authorList>
    </citation>
    <scope>NUCLEOTIDE SEQUENCE [LARGE SCALE GENOMIC DNA]</scope>
    <source>
        <strain evidence="2">CGMCC 4.7466</strain>
    </source>
</reference>
<keyword evidence="2" id="KW-1185">Reference proteome</keyword>
<protein>
    <recommendedName>
        <fullName evidence="3">DUF4136 domain-containing protein</fullName>
    </recommendedName>
</protein>
<evidence type="ECO:0000313" key="1">
    <source>
        <dbReference type="EMBL" id="MFC4872825.1"/>
    </source>
</evidence>
<evidence type="ECO:0008006" key="3">
    <source>
        <dbReference type="Google" id="ProtNLM"/>
    </source>
</evidence>
<comment type="caution">
    <text evidence="1">The sequence shown here is derived from an EMBL/GenBank/DDBJ whole genome shotgun (WGS) entry which is preliminary data.</text>
</comment>
<dbReference type="Proteomes" id="UP001595818">
    <property type="component" value="Unassembled WGS sequence"/>
</dbReference>
<dbReference type="EMBL" id="JBHSJJ010000007">
    <property type="protein sequence ID" value="MFC4872825.1"/>
    <property type="molecule type" value="Genomic_DNA"/>
</dbReference>
<sequence length="214" mass="24521">MKRSLFIIGIAFMLTYLGCSTRTVITAQWQAPEPEAPAYRNLFIASLMDDLQVRQNIENEYENRLANRGVGAIKSLNTFRPGFLEESKPNREQLLEIIQSSKADGILTVTLLDTEEEQRWVPGGPVPMFAPMGRFGFYGTFPGYFDRWYGTAWNTGYYTTDKKYFIETNLYDAESLELVWSAQSRTYNSTDLASIASDYVDAIKKELRENKLIQ</sequence>
<evidence type="ECO:0000313" key="2">
    <source>
        <dbReference type="Proteomes" id="UP001595818"/>
    </source>
</evidence>
<organism evidence="1 2">
    <name type="scientific">Negadavirga shengliensis</name>
    <dbReference type="NCBI Taxonomy" id="1389218"/>
    <lineage>
        <taxon>Bacteria</taxon>
        <taxon>Pseudomonadati</taxon>
        <taxon>Bacteroidota</taxon>
        <taxon>Cytophagia</taxon>
        <taxon>Cytophagales</taxon>
        <taxon>Cyclobacteriaceae</taxon>
        <taxon>Negadavirga</taxon>
    </lineage>
</organism>